<feature type="region of interest" description="Disordered" evidence="1">
    <location>
        <begin position="131"/>
        <end position="198"/>
    </location>
</feature>
<dbReference type="OrthoDB" id="3543675at2759"/>
<name>A0A4Z1KIM7_9HELO</name>
<accession>A0A4Z1KIM7</accession>
<comment type="caution">
    <text evidence="2">The sequence shown here is derived from an EMBL/GenBank/DDBJ whole genome shotgun (WGS) entry which is preliminary data.</text>
</comment>
<dbReference type="AlphaFoldDB" id="A0A4Z1KIM7"/>
<feature type="compositionally biased region" description="Basic and acidic residues" evidence="1">
    <location>
        <begin position="172"/>
        <end position="182"/>
    </location>
</feature>
<evidence type="ECO:0000256" key="1">
    <source>
        <dbReference type="SAM" id="MobiDB-lite"/>
    </source>
</evidence>
<reference evidence="2 3" key="1">
    <citation type="submission" date="2017-12" db="EMBL/GenBank/DDBJ databases">
        <title>Comparative genomics of Botrytis spp.</title>
        <authorList>
            <person name="Valero-Jimenez C.A."/>
            <person name="Tapia P."/>
            <person name="Veloso J."/>
            <person name="Silva-Moreno E."/>
            <person name="Staats M."/>
            <person name="Valdes J.H."/>
            <person name="Van Kan J.A.L."/>
        </authorList>
    </citation>
    <scope>NUCLEOTIDE SEQUENCE [LARGE SCALE GENOMIC DNA]</scope>
    <source>
        <strain evidence="2 3">MUCL3349</strain>
    </source>
</reference>
<protein>
    <submittedName>
        <fullName evidence="2">Uncharacterized protein</fullName>
    </submittedName>
</protein>
<proteinExistence type="predicted"/>
<sequence length="198" mass="22523">MSTSYTNTEYTCGHIIEKEAETREASEEPSQEPKKPLARALTGKLKKGLKRVLTLRAAKPITRFSRSKCPACAPPAPSQDTSQPEESDLQPRHSDEILREEILSQEKLAPLEPTSDWRREQARILLRAVHKETQRREATQPVQTREDTLATLEGRRPTIQHRPTLPLGGNWDPKEEESRPQFDELDLFGYVSSDPDSE</sequence>
<evidence type="ECO:0000313" key="3">
    <source>
        <dbReference type="Proteomes" id="UP000297280"/>
    </source>
</evidence>
<keyword evidence="3" id="KW-1185">Reference proteome</keyword>
<feature type="region of interest" description="Disordered" evidence="1">
    <location>
        <begin position="1"/>
        <end position="43"/>
    </location>
</feature>
<feature type="compositionally biased region" description="Basic and acidic residues" evidence="1">
    <location>
        <begin position="15"/>
        <end position="35"/>
    </location>
</feature>
<dbReference type="EMBL" id="PQXO01000402">
    <property type="protein sequence ID" value="TGO85370.1"/>
    <property type="molecule type" value="Genomic_DNA"/>
</dbReference>
<feature type="region of interest" description="Disordered" evidence="1">
    <location>
        <begin position="64"/>
        <end position="95"/>
    </location>
</feature>
<gene>
    <name evidence="2" type="ORF">BPOR_0403g00060</name>
</gene>
<dbReference type="Proteomes" id="UP000297280">
    <property type="component" value="Unassembled WGS sequence"/>
</dbReference>
<feature type="compositionally biased region" description="Basic and acidic residues" evidence="1">
    <location>
        <begin position="131"/>
        <end position="156"/>
    </location>
</feature>
<feature type="compositionally biased region" description="Polar residues" evidence="1">
    <location>
        <begin position="1"/>
        <end position="10"/>
    </location>
</feature>
<evidence type="ECO:0000313" key="2">
    <source>
        <dbReference type="EMBL" id="TGO85370.1"/>
    </source>
</evidence>
<organism evidence="2 3">
    <name type="scientific">Botrytis porri</name>
    <dbReference type="NCBI Taxonomy" id="87229"/>
    <lineage>
        <taxon>Eukaryota</taxon>
        <taxon>Fungi</taxon>
        <taxon>Dikarya</taxon>
        <taxon>Ascomycota</taxon>
        <taxon>Pezizomycotina</taxon>
        <taxon>Leotiomycetes</taxon>
        <taxon>Helotiales</taxon>
        <taxon>Sclerotiniaceae</taxon>
        <taxon>Botrytis</taxon>
    </lineage>
</organism>